<dbReference type="EMBL" id="WXZT01000003">
    <property type="protein sequence ID" value="MZZ11732.1"/>
    <property type="molecule type" value="Genomic_DNA"/>
</dbReference>
<dbReference type="InterPro" id="IPR000847">
    <property type="entry name" value="LysR_HTH_N"/>
</dbReference>
<feature type="domain" description="HTH lysR-type" evidence="5">
    <location>
        <begin position="1"/>
        <end position="58"/>
    </location>
</feature>
<evidence type="ECO:0000313" key="10">
    <source>
        <dbReference type="Proteomes" id="UP000194857"/>
    </source>
</evidence>
<dbReference type="Proteomes" id="UP000194857">
    <property type="component" value="Unassembled WGS sequence"/>
</dbReference>
<reference evidence="6" key="2">
    <citation type="submission" date="2015-06" db="EMBL/GenBank/DDBJ databases">
        <authorList>
            <person name="Radhakrishnan R."/>
            <person name="Underwood A."/>
            <person name="Al-Shahib A."/>
        </authorList>
    </citation>
    <scope>NUCLEOTIDE SEQUENCE</scope>
    <source>
        <strain evidence="6">P19_London_7_VIM_2_05_10</strain>
    </source>
</reference>
<dbReference type="Proteomes" id="UP000644192">
    <property type="component" value="Unassembled WGS sequence"/>
</dbReference>
<accession>A0A0D7MQ33</accession>
<dbReference type="InterPro" id="IPR036388">
    <property type="entry name" value="WH-like_DNA-bd_sf"/>
</dbReference>
<evidence type="ECO:0000313" key="8">
    <source>
        <dbReference type="EMBL" id="OTI63956.1"/>
    </source>
</evidence>
<dbReference type="OMA" id="QADIAFR"/>
<dbReference type="AlphaFoldDB" id="A0A0D7MQ33"/>
<organism evidence="8 10">
    <name type="scientific">Pseudomonas aeruginosa</name>
    <dbReference type="NCBI Taxonomy" id="287"/>
    <lineage>
        <taxon>Bacteria</taxon>
        <taxon>Pseudomonadati</taxon>
        <taxon>Pseudomonadota</taxon>
        <taxon>Gammaproteobacteria</taxon>
        <taxon>Pseudomonadales</taxon>
        <taxon>Pseudomonadaceae</taxon>
        <taxon>Pseudomonas</taxon>
    </lineage>
</organism>
<dbReference type="SMR" id="A0A0D7MQ33"/>
<protein>
    <submittedName>
        <fullName evidence="6 8">Transcriptional regulator</fullName>
    </submittedName>
    <submittedName>
        <fullName evidence="7">LysR family transcriptional regulator</fullName>
    </submittedName>
</protein>
<accession>A0A1S1C4N8</accession>
<evidence type="ECO:0000313" key="6">
    <source>
        <dbReference type="EMBL" id="CRP95837.1"/>
    </source>
</evidence>
<keyword evidence="3" id="KW-0238">DNA-binding</keyword>
<dbReference type="InterPro" id="IPR005119">
    <property type="entry name" value="LysR_subst-bd"/>
</dbReference>
<reference evidence="9" key="1">
    <citation type="submission" date="2015-06" db="EMBL/GenBank/DDBJ databases">
        <authorList>
            <person name="Radhakrishnan Rajesh"/>
            <person name="Underwood Anthony"/>
            <person name="Al-Shahib Ali"/>
        </authorList>
    </citation>
    <scope>NUCLEOTIDE SEQUENCE [LARGE SCALE GENOMIC DNA]</scope>
    <source>
        <strain evidence="9">P19_London_7_VIM_2_05_10</strain>
    </source>
</reference>
<dbReference type="Proteomes" id="UP000045039">
    <property type="component" value="Unassembled WGS sequence"/>
</dbReference>
<dbReference type="SUPFAM" id="SSF46785">
    <property type="entry name" value="Winged helix' DNA-binding domain"/>
    <property type="match status" value="1"/>
</dbReference>
<reference evidence="8" key="4">
    <citation type="submission" date="2017-05" db="EMBL/GenBank/DDBJ databases">
        <authorList>
            <person name="Song R."/>
            <person name="Chenine A.L."/>
            <person name="Ruprecht R.M."/>
        </authorList>
    </citation>
    <scope>NUCLEOTIDE SEQUENCE [LARGE SCALE GENOMIC DNA]</scope>
    <source>
        <strain evidence="8">S567_C10_BS</strain>
    </source>
</reference>
<dbReference type="InterPro" id="IPR036390">
    <property type="entry name" value="WH_DNA-bd_sf"/>
</dbReference>
<dbReference type="GO" id="GO:0006351">
    <property type="term" value="P:DNA-templated transcription"/>
    <property type="evidence" value="ECO:0007669"/>
    <property type="project" value="TreeGrafter"/>
</dbReference>
<comment type="similarity">
    <text evidence="1">Belongs to the LysR transcriptional regulatory family.</text>
</comment>
<dbReference type="PROSITE" id="PS50931">
    <property type="entry name" value="HTH_LYSR"/>
    <property type="match status" value="1"/>
</dbReference>
<gene>
    <name evidence="6" type="primary">dmlR_33</name>
    <name evidence="8" type="ORF">CAZ10_06980</name>
    <name evidence="7" type="ORF">GUL26_05700</name>
    <name evidence="6" type="ORF">PAERUG_P19_London_7_VIM_2_05_10_06164</name>
</gene>
<dbReference type="Gene3D" id="1.10.10.10">
    <property type="entry name" value="Winged helix-like DNA-binding domain superfamily/Winged helix DNA-binding domain"/>
    <property type="match status" value="1"/>
</dbReference>
<dbReference type="Gene3D" id="3.40.190.290">
    <property type="match status" value="1"/>
</dbReference>
<dbReference type="Pfam" id="PF00126">
    <property type="entry name" value="HTH_1"/>
    <property type="match status" value="1"/>
</dbReference>
<dbReference type="PRINTS" id="PR00039">
    <property type="entry name" value="HTHLYSR"/>
</dbReference>
<dbReference type="PANTHER" id="PTHR30537:SF3">
    <property type="entry name" value="TRANSCRIPTIONAL REGULATORY PROTEIN"/>
    <property type="match status" value="1"/>
</dbReference>
<sequence>MNWDDTRVFLALCREHTLRGAARALHVDQATVGRRLASLEAALGSTLFLRTSSGYLLTPAGEAAFELAEKMERSALELLRRTRGMDHRLSGEVRLSTTDSLAVDFVLPALARLHLEHPDIRVLLDSASAVVDLPKRETDIAIRTLRPENPDLILRKLASWPMGLFASADYLRRNGVPVPGERFRGHDLVMYEPYWHSQRELTLGGEPIRDGRVVIAVNSNMMVRQALARGLGLCELPLYMGERDGLVRVWPQRERRRPYEVWMVTHKDLRHTARVRAVIERLVEAFAEAPA</sequence>
<dbReference type="GO" id="GO:0003700">
    <property type="term" value="F:DNA-binding transcription factor activity"/>
    <property type="evidence" value="ECO:0007669"/>
    <property type="project" value="InterPro"/>
</dbReference>
<evidence type="ECO:0000259" key="5">
    <source>
        <dbReference type="PROSITE" id="PS50931"/>
    </source>
</evidence>
<dbReference type="PANTHER" id="PTHR30537">
    <property type="entry name" value="HTH-TYPE TRANSCRIPTIONAL REGULATOR"/>
    <property type="match status" value="1"/>
</dbReference>
<evidence type="ECO:0000256" key="4">
    <source>
        <dbReference type="ARBA" id="ARBA00023163"/>
    </source>
</evidence>
<reference evidence="7" key="5">
    <citation type="submission" date="2020-01" db="EMBL/GenBank/DDBJ databases">
        <title>Bacteria Cultured from War Wounds Associated with the Conflict in Eastern Ukraine.</title>
        <authorList>
            <person name="Snesrud E."/>
            <person name="Galac M.R."/>
            <person name="Mc Gann P."/>
            <person name="Valentine K."/>
            <person name="Viacheslav K."/>
        </authorList>
    </citation>
    <scope>NUCLEOTIDE SEQUENCE</scope>
    <source>
        <strain evidence="7">VNMU148</strain>
    </source>
</reference>
<dbReference type="RefSeq" id="WP_003082301.1">
    <property type="nucleotide sequence ID" value="NZ_AP031604.1"/>
</dbReference>
<dbReference type="Pfam" id="PF03466">
    <property type="entry name" value="LysR_substrate"/>
    <property type="match status" value="1"/>
</dbReference>
<evidence type="ECO:0000313" key="7">
    <source>
        <dbReference type="EMBL" id="MZZ11732.1"/>
    </source>
</evidence>
<keyword evidence="4" id="KW-0804">Transcription</keyword>
<evidence type="ECO:0000256" key="2">
    <source>
        <dbReference type="ARBA" id="ARBA00023015"/>
    </source>
</evidence>
<dbReference type="InterPro" id="IPR058163">
    <property type="entry name" value="LysR-type_TF_proteobact-type"/>
</dbReference>
<name>A0A0D7MQ33_PSEAI</name>
<dbReference type="EMBL" id="CVVU01000256">
    <property type="protein sequence ID" value="CRP95837.1"/>
    <property type="molecule type" value="Genomic_DNA"/>
</dbReference>
<dbReference type="EMBL" id="NFFZ01000003">
    <property type="protein sequence ID" value="OTI63956.1"/>
    <property type="molecule type" value="Genomic_DNA"/>
</dbReference>
<reference evidence="10" key="3">
    <citation type="submission" date="2017-05" db="EMBL/GenBank/DDBJ databases">
        <authorList>
            <person name="Giani T."/>
            <person name="Arena F."/>
            <person name="Pollini S."/>
            <person name="Di Pilato V."/>
            <person name="D'Andrea M.M."/>
            <person name="Henrici De Angelis L."/>
            <person name="Bassetti M."/>
            <person name="Rossolini G.M."/>
        </authorList>
    </citation>
    <scope>NUCLEOTIDE SEQUENCE [LARGE SCALE GENOMIC DNA]</scope>
    <source>
        <strain evidence="10">S567_C10_BS</strain>
    </source>
</reference>
<dbReference type="GO" id="GO:0043565">
    <property type="term" value="F:sequence-specific DNA binding"/>
    <property type="evidence" value="ECO:0007669"/>
    <property type="project" value="TreeGrafter"/>
</dbReference>
<comment type="caution">
    <text evidence="8">The sequence shown here is derived from an EMBL/GenBank/DDBJ whole genome shotgun (WGS) entry which is preliminary data.</text>
</comment>
<evidence type="ECO:0000256" key="1">
    <source>
        <dbReference type="ARBA" id="ARBA00009437"/>
    </source>
</evidence>
<proteinExistence type="inferred from homology"/>
<evidence type="ECO:0000313" key="9">
    <source>
        <dbReference type="Proteomes" id="UP000045039"/>
    </source>
</evidence>
<evidence type="ECO:0000256" key="3">
    <source>
        <dbReference type="ARBA" id="ARBA00023125"/>
    </source>
</evidence>
<dbReference type="SUPFAM" id="SSF53850">
    <property type="entry name" value="Periplasmic binding protein-like II"/>
    <property type="match status" value="1"/>
</dbReference>
<keyword evidence="2" id="KW-0805">Transcription regulation</keyword>